<evidence type="ECO:0000313" key="3">
    <source>
        <dbReference type="Proteomes" id="UP001321760"/>
    </source>
</evidence>
<accession>A0AAV9G7Z4</accession>
<reference evidence="2" key="1">
    <citation type="journal article" date="2023" name="Mol. Phylogenet. Evol.">
        <title>Genome-scale phylogeny and comparative genomics of the fungal order Sordariales.</title>
        <authorList>
            <person name="Hensen N."/>
            <person name="Bonometti L."/>
            <person name="Westerberg I."/>
            <person name="Brannstrom I.O."/>
            <person name="Guillou S."/>
            <person name="Cros-Aarteil S."/>
            <person name="Calhoun S."/>
            <person name="Haridas S."/>
            <person name="Kuo A."/>
            <person name="Mondo S."/>
            <person name="Pangilinan J."/>
            <person name="Riley R."/>
            <person name="LaButti K."/>
            <person name="Andreopoulos B."/>
            <person name="Lipzen A."/>
            <person name="Chen C."/>
            <person name="Yan M."/>
            <person name="Daum C."/>
            <person name="Ng V."/>
            <person name="Clum A."/>
            <person name="Steindorff A."/>
            <person name="Ohm R.A."/>
            <person name="Martin F."/>
            <person name="Silar P."/>
            <person name="Natvig D.O."/>
            <person name="Lalanne C."/>
            <person name="Gautier V."/>
            <person name="Ament-Velasquez S.L."/>
            <person name="Kruys A."/>
            <person name="Hutchinson M.I."/>
            <person name="Powell A.J."/>
            <person name="Barry K."/>
            <person name="Miller A.N."/>
            <person name="Grigoriev I.V."/>
            <person name="Debuchy R."/>
            <person name="Gladieux P."/>
            <person name="Hiltunen Thoren M."/>
            <person name="Johannesson H."/>
        </authorList>
    </citation>
    <scope>NUCLEOTIDE SEQUENCE</scope>
    <source>
        <strain evidence="2">PSN243</strain>
    </source>
</reference>
<sequence>MHFTSSFFLATVLCLAVASPVAEPTLALVFDSGPILPGSPMAEFTPASFLDSGPITEGSTEPPPQLQARDSCGSNIFNVQHAISMANELQNVSPNDLTFVGKTSWVSWTYGEARICIYNNYIFENTHIKRWEAGWVTGYIYNRCCNPGGNNACAGGDATCHGDSGLSLRANLQNSAFGC</sequence>
<name>A0AAV9G7Z4_9PEZI</name>
<dbReference type="EMBL" id="MU865989">
    <property type="protein sequence ID" value="KAK4443641.1"/>
    <property type="molecule type" value="Genomic_DNA"/>
</dbReference>
<dbReference type="AlphaFoldDB" id="A0AAV9G7Z4"/>
<feature type="signal peptide" evidence="1">
    <location>
        <begin position="1"/>
        <end position="18"/>
    </location>
</feature>
<keyword evidence="1" id="KW-0732">Signal</keyword>
<proteinExistence type="predicted"/>
<keyword evidence="3" id="KW-1185">Reference proteome</keyword>
<comment type="caution">
    <text evidence="2">The sequence shown here is derived from an EMBL/GenBank/DDBJ whole genome shotgun (WGS) entry which is preliminary data.</text>
</comment>
<reference evidence="2" key="2">
    <citation type="submission" date="2023-05" db="EMBL/GenBank/DDBJ databases">
        <authorList>
            <consortium name="Lawrence Berkeley National Laboratory"/>
            <person name="Steindorff A."/>
            <person name="Hensen N."/>
            <person name="Bonometti L."/>
            <person name="Westerberg I."/>
            <person name="Brannstrom I.O."/>
            <person name="Guillou S."/>
            <person name="Cros-Aarteil S."/>
            <person name="Calhoun S."/>
            <person name="Haridas S."/>
            <person name="Kuo A."/>
            <person name="Mondo S."/>
            <person name="Pangilinan J."/>
            <person name="Riley R."/>
            <person name="Labutti K."/>
            <person name="Andreopoulos B."/>
            <person name="Lipzen A."/>
            <person name="Chen C."/>
            <person name="Yanf M."/>
            <person name="Daum C."/>
            <person name="Ng V."/>
            <person name="Clum A."/>
            <person name="Ohm R."/>
            <person name="Martin F."/>
            <person name="Silar P."/>
            <person name="Natvig D."/>
            <person name="Lalanne C."/>
            <person name="Gautier V."/>
            <person name="Ament-Velasquez S.L."/>
            <person name="Kruys A."/>
            <person name="Hutchinson M.I."/>
            <person name="Powell A.J."/>
            <person name="Barry K."/>
            <person name="Miller A.N."/>
            <person name="Grigoriev I.V."/>
            <person name="Debuchy R."/>
            <person name="Gladieux P."/>
            <person name="Thoren M.H."/>
            <person name="Johannesson H."/>
        </authorList>
    </citation>
    <scope>NUCLEOTIDE SEQUENCE</scope>
    <source>
        <strain evidence="2">PSN243</strain>
    </source>
</reference>
<organism evidence="2 3">
    <name type="scientific">Podospora aff. communis PSN243</name>
    <dbReference type="NCBI Taxonomy" id="3040156"/>
    <lineage>
        <taxon>Eukaryota</taxon>
        <taxon>Fungi</taxon>
        <taxon>Dikarya</taxon>
        <taxon>Ascomycota</taxon>
        <taxon>Pezizomycotina</taxon>
        <taxon>Sordariomycetes</taxon>
        <taxon>Sordariomycetidae</taxon>
        <taxon>Sordariales</taxon>
        <taxon>Podosporaceae</taxon>
        <taxon>Podospora</taxon>
    </lineage>
</organism>
<evidence type="ECO:0000256" key="1">
    <source>
        <dbReference type="SAM" id="SignalP"/>
    </source>
</evidence>
<dbReference type="Proteomes" id="UP001321760">
    <property type="component" value="Unassembled WGS sequence"/>
</dbReference>
<gene>
    <name evidence="2" type="ORF">QBC34DRAFT_476716</name>
</gene>
<protein>
    <submittedName>
        <fullName evidence="2">Uncharacterized protein</fullName>
    </submittedName>
</protein>
<feature type="chain" id="PRO_5043664642" evidence="1">
    <location>
        <begin position="19"/>
        <end position="179"/>
    </location>
</feature>
<evidence type="ECO:0000313" key="2">
    <source>
        <dbReference type="EMBL" id="KAK4443641.1"/>
    </source>
</evidence>